<dbReference type="InterPro" id="IPR036026">
    <property type="entry name" value="Seven-hairpin_glycosidases"/>
</dbReference>
<dbReference type="GO" id="GO:0004571">
    <property type="term" value="F:mannosyl-oligosaccharide 1,2-alpha-mannosidase activity"/>
    <property type="evidence" value="ECO:0007669"/>
    <property type="project" value="InterPro"/>
</dbReference>
<organism evidence="10 11">
    <name type="scientific">Bodo saltans</name>
    <name type="common">Flagellated protozoan</name>
    <dbReference type="NCBI Taxonomy" id="75058"/>
    <lineage>
        <taxon>Eukaryota</taxon>
        <taxon>Discoba</taxon>
        <taxon>Euglenozoa</taxon>
        <taxon>Kinetoplastea</taxon>
        <taxon>Metakinetoplastina</taxon>
        <taxon>Eubodonida</taxon>
        <taxon>Bodonidae</taxon>
        <taxon>Bodo</taxon>
    </lineage>
</organism>
<dbReference type="PRINTS" id="PR00747">
    <property type="entry name" value="GLYHDRLASE47"/>
</dbReference>
<dbReference type="VEuPathDB" id="TriTrypDB:BSAL_90290"/>
<evidence type="ECO:0000313" key="10">
    <source>
        <dbReference type="EMBL" id="CUG85635.1"/>
    </source>
</evidence>
<keyword evidence="8" id="KW-0326">Glycosidase</keyword>
<evidence type="ECO:0000256" key="7">
    <source>
        <dbReference type="PIRSR" id="PIRSR601382-3"/>
    </source>
</evidence>
<dbReference type="OrthoDB" id="250079at2759"/>
<evidence type="ECO:0000256" key="4">
    <source>
        <dbReference type="ARBA" id="ARBA00022801"/>
    </source>
</evidence>
<accession>A0A0S4J9H3</accession>
<name>A0A0S4J9H3_BODSA</name>
<comment type="cofactor">
    <cofactor evidence="1 6">
        <name>Ca(2+)</name>
        <dbReference type="ChEBI" id="CHEBI:29108"/>
    </cofactor>
</comment>
<evidence type="ECO:0000256" key="9">
    <source>
        <dbReference type="SAM" id="MobiDB-lite"/>
    </source>
</evidence>
<feature type="binding site" evidence="6">
    <location>
        <position position="541"/>
    </location>
    <ligand>
        <name>Ca(2+)</name>
        <dbReference type="ChEBI" id="CHEBI:29108"/>
    </ligand>
</feature>
<dbReference type="PANTHER" id="PTHR11742:SF6">
    <property type="entry name" value="MANNOSYL-OLIGOSACCHARIDE ALPHA-1,2-MANNOSIDASE IA-RELATED"/>
    <property type="match status" value="1"/>
</dbReference>
<dbReference type="AlphaFoldDB" id="A0A0S4J9H3"/>
<feature type="disulfide bond" evidence="7">
    <location>
        <begin position="379"/>
        <end position="419"/>
    </location>
</feature>
<evidence type="ECO:0000256" key="2">
    <source>
        <dbReference type="ARBA" id="ARBA00004922"/>
    </source>
</evidence>
<dbReference type="GO" id="GO:0000139">
    <property type="term" value="C:Golgi membrane"/>
    <property type="evidence" value="ECO:0007669"/>
    <property type="project" value="TreeGrafter"/>
</dbReference>
<evidence type="ECO:0000313" key="11">
    <source>
        <dbReference type="Proteomes" id="UP000051952"/>
    </source>
</evidence>
<dbReference type="GO" id="GO:0005509">
    <property type="term" value="F:calcium ion binding"/>
    <property type="evidence" value="ECO:0007669"/>
    <property type="project" value="InterPro"/>
</dbReference>
<dbReference type="EMBL" id="CYKH01001178">
    <property type="protein sequence ID" value="CUG85635.1"/>
    <property type="molecule type" value="Genomic_DNA"/>
</dbReference>
<dbReference type="EC" id="3.2.1.-" evidence="8"/>
<dbReference type="InterPro" id="IPR050749">
    <property type="entry name" value="Glycosyl_Hydrolase_47"/>
</dbReference>
<protein>
    <recommendedName>
        <fullName evidence="8">alpha-1,2-Mannosidase</fullName>
        <ecNumber evidence="8">3.2.1.-</ecNumber>
    </recommendedName>
</protein>
<dbReference type="Gene3D" id="1.50.10.10">
    <property type="match status" value="1"/>
</dbReference>
<dbReference type="PANTHER" id="PTHR11742">
    <property type="entry name" value="MANNOSYL-OLIGOSACCHARIDE ALPHA-1,2-MANNOSIDASE-RELATED"/>
    <property type="match status" value="1"/>
</dbReference>
<dbReference type="Pfam" id="PF01532">
    <property type="entry name" value="Glyco_hydro_47"/>
    <property type="match status" value="1"/>
</dbReference>
<dbReference type="OMA" id="DTCVWAY"/>
<evidence type="ECO:0000256" key="8">
    <source>
        <dbReference type="RuleBase" id="RU361193"/>
    </source>
</evidence>
<evidence type="ECO:0000256" key="6">
    <source>
        <dbReference type="PIRSR" id="PIRSR601382-2"/>
    </source>
</evidence>
<feature type="compositionally biased region" description="Basic and acidic residues" evidence="9">
    <location>
        <begin position="63"/>
        <end position="83"/>
    </location>
</feature>
<keyword evidence="5 7" id="KW-1015">Disulfide bond</keyword>
<comment type="similarity">
    <text evidence="3 8">Belongs to the glycosyl hydrolase 47 family.</text>
</comment>
<keyword evidence="6" id="KW-0106">Calcium</keyword>
<evidence type="ECO:0000256" key="3">
    <source>
        <dbReference type="ARBA" id="ARBA00007658"/>
    </source>
</evidence>
<dbReference type="Proteomes" id="UP000051952">
    <property type="component" value="Unassembled WGS sequence"/>
</dbReference>
<keyword evidence="4 8" id="KW-0378">Hydrolase</keyword>
<keyword evidence="11" id="KW-1185">Reference proteome</keyword>
<dbReference type="InterPro" id="IPR001382">
    <property type="entry name" value="Glyco_hydro_47"/>
</dbReference>
<gene>
    <name evidence="10" type="ORF">BSAL_90290</name>
</gene>
<dbReference type="GO" id="GO:0005783">
    <property type="term" value="C:endoplasmic reticulum"/>
    <property type="evidence" value="ECO:0007669"/>
    <property type="project" value="TreeGrafter"/>
</dbReference>
<dbReference type="GO" id="GO:0005975">
    <property type="term" value="P:carbohydrate metabolic process"/>
    <property type="evidence" value="ECO:0007669"/>
    <property type="project" value="InterPro"/>
</dbReference>
<feature type="region of interest" description="Disordered" evidence="9">
    <location>
        <begin position="53"/>
        <end position="83"/>
    </location>
</feature>
<evidence type="ECO:0000256" key="5">
    <source>
        <dbReference type="ARBA" id="ARBA00023157"/>
    </source>
</evidence>
<dbReference type="InterPro" id="IPR012341">
    <property type="entry name" value="6hp_glycosidase-like_sf"/>
</dbReference>
<reference evidence="11" key="1">
    <citation type="submission" date="2015-09" db="EMBL/GenBank/DDBJ databases">
        <authorList>
            <consortium name="Pathogen Informatics"/>
        </authorList>
    </citation>
    <scope>NUCLEOTIDE SEQUENCE [LARGE SCALE GENOMIC DNA]</scope>
    <source>
        <strain evidence="11">Lake Konstanz</strain>
    </source>
</reference>
<proteinExistence type="inferred from homology"/>
<keyword evidence="6" id="KW-0479">Metal-binding</keyword>
<dbReference type="SUPFAM" id="SSF48225">
    <property type="entry name" value="Seven-hairpin glycosidases"/>
    <property type="match status" value="1"/>
</dbReference>
<comment type="pathway">
    <text evidence="2">Protein modification; protein glycosylation.</text>
</comment>
<evidence type="ECO:0000256" key="1">
    <source>
        <dbReference type="ARBA" id="ARBA00001913"/>
    </source>
</evidence>
<sequence length="553" mass="62436">MTQTFLVIGVVVVYTLVLIYSTSPATTPNASGTVPATVSSFPRSGKLAGVSAFQRHQQLRHRAPTETKQQHQQHDNNDRVSENNRRRAAILEMTHHAWSSYMKAAAGSDELKPISNSSTNKWGNIGVTPIDSLDTLFVMNMKKEFAEAQELLRHVDMRQSMQPLSVFETIIRHVGGTLSAYALTNDTMFLDFAKSTVDGLMHAFDGPLSFPAHITRFRGTPADNQYIAKDKFMLAEFGSFQMELRYLAHLTGDQKYTDACDAVKTFLVDLKSRGWPSNPALYEPDEPIMPHRGLFPTFVTQRGTFAGAAGYAAMMDSFYEYLLKQWIQFGKKDDWLLELYEDAVEGLLEYLLRYSENTNYAILGYLGHTYHPTMDHLACFAPGMLLLGVMHGAHSYPNRNRPFSSDDVVAAATDIAATCYRFYVDSPTGLSGDSVEFNLNGTYTVRYPKYILRPEVLESIFYLYRYTHDERYRDWGWRIAEAINTHARTPSGFTALDDVTTADVVGSDSMESFFIAETLKYLFLLFSDDSALPLDEWVLTTEAHPLPILRSER</sequence>